<organism evidence="1 2">
    <name type="scientific">Dorcoceras hygrometricum</name>
    <dbReference type="NCBI Taxonomy" id="472368"/>
    <lineage>
        <taxon>Eukaryota</taxon>
        <taxon>Viridiplantae</taxon>
        <taxon>Streptophyta</taxon>
        <taxon>Embryophyta</taxon>
        <taxon>Tracheophyta</taxon>
        <taxon>Spermatophyta</taxon>
        <taxon>Magnoliopsida</taxon>
        <taxon>eudicotyledons</taxon>
        <taxon>Gunneridae</taxon>
        <taxon>Pentapetalae</taxon>
        <taxon>asterids</taxon>
        <taxon>lamiids</taxon>
        <taxon>Lamiales</taxon>
        <taxon>Gesneriaceae</taxon>
        <taxon>Didymocarpoideae</taxon>
        <taxon>Trichosporeae</taxon>
        <taxon>Loxocarpinae</taxon>
        <taxon>Dorcoceras</taxon>
    </lineage>
</organism>
<evidence type="ECO:0000313" key="1">
    <source>
        <dbReference type="EMBL" id="KZV20987.1"/>
    </source>
</evidence>
<evidence type="ECO:0000313" key="2">
    <source>
        <dbReference type="Proteomes" id="UP000250235"/>
    </source>
</evidence>
<proteinExistence type="predicted"/>
<dbReference type="EMBL" id="KV015010">
    <property type="protein sequence ID" value="KZV20987.1"/>
    <property type="molecule type" value="Genomic_DNA"/>
</dbReference>
<accession>A0A2Z7ANY5</accession>
<gene>
    <name evidence="1" type="ORF">F511_29602</name>
</gene>
<keyword evidence="2" id="KW-1185">Reference proteome</keyword>
<dbReference type="AlphaFoldDB" id="A0A2Z7ANY5"/>
<protein>
    <submittedName>
        <fullName evidence="1">Uncharacterized protein</fullName>
    </submittedName>
</protein>
<name>A0A2Z7ANY5_9LAMI</name>
<sequence>MVDRTTKRAKGFADQICALLKGDPAVTLGEATNFPHLKILSKKTVHTYVATNKKIDARGETDEPEVAKVAIVKRKTVSKKKSTSIDKKGAADEPMEVIETTVSKKRSASTRAESAVTNKKRTMKKKADLSKENLEIVSVIQDVEPLSVVSVVEDCISNTRDFVELEIAEGTEMGTVLTDPEVTKSDNILVEVDESSAATTANEIVLELLDSSFETYWRYIVPIGPVLGEFSIPRRVIDNFSYRIQILDSALPDFNAQISPVVDISSAPTDFALSSSNQSSSSASSMNFTDDIPQGTATTIEQTIEHYFRSGYSAISEHQTSWISGVSYRVKDFDQIWILEQLSYRNCPYYCDQLRYQISPIPQLTETGIYQISLSNQISQVVRCLYAFRCDSYIFDRRGVNQSSSRKKELIIRDFRRKRDTASHGMTTLCDSETQFGLTHGIMVKQHRPIDPLDITDIACKNQLAMISIILGSFSGVSELNLLRLPFFRNGKDPLEDFDYNDPRCNPLLRPAAARTPSNHRTLSPQVVCLTSLLYCLRLIHEMDDQDLFDPTVEIKSPE</sequence>
<reference evidence="1 2" key="1">
    <citation type="journal article" date="2015" name="Proc. Natl. Acad. Sci. U.S.A.">
        <title>The resurrection genome of Boea hygrometrica: A blueprint for survival of dehydration.</title>
        <authorList>
            <person name="Xiao L."/>
            <person name="Yang G."/>
            <person name="Zhang L."/>
            <person name="Yang X."/>
            <person name="Zhao S."/>
            <person name="Ji Z."/>
            <person name="Zhou Q."/>
            <person name="Hu M."/>
            <person name="Wang Y."/>
            <person name="Chen M."/>
            <person name="Xu Y."/>
            <person name="Jin H."/>
            <person name="Xiao X."/>
            <person name="Hu G."/>
            <person name="Bao F."/>
            <person name="Hu Y."/>
            <person name="Wan P."/>
            <person name="Li L."/>
            <person name="Deng X."/>
            <person name="Kuang T."/>
            <person name="Xiang C."/>
            <person name="Zhu J.K."/>
            <person name="Oliver M.J."/>
            <person name="He Y."/>
        </authorList>
    </citation>
    <scope>NUCLEOTIDE SEQUENCE [LARGE SCALE GENOMIC DNA]</scope>
    <source>
        <strain evidence="2">cv. XS01</strain>
    </source>
</reference>
<dbReference type="Proteomes" id="UP000250235">
    <property type="component" value="Unassembled WGS sequence"/>
</dbReference>